<gene>
    <name evidence="1" type="ORF">O6H91_13G025700</name>
</gene>
<comment type="caution">
    <text evidence="1">The sequence shown here is derived from an EMBL/GenBank/DDBJ whole genome shotgun (WGS) entry which is preliminary data.</text>
</comment>
<keyword evidence="2" id="KW-1185">Reference proteome</keyword>
<evidence type="ECO:0000313" key="1">
    <source>
        <dbReference type="EMBL" id="KAJ7532920.1"/>
    </source>
</evidence>
<sequence>MENAVVAYMHDTKKSLIINIAKEEATTEKENCEELAEKLDDGVNANAVAAMALFQTVYDDEREDRSKEREYMAEDYWSEVGQSQEIPAGLSQSQFAAPEKDTLDVLVEGVEKLKAKLSEYWNLKGVRRLGSYEAGVSGNFASSRSGEASTTVGQDAQRSWNQQSGVASGGLYQGIEEKLSSLKNHIMPEDRSPFWVCSVLLLVICLAIAGLRTNVQPAKAPKDTEVEFTNAQRVQLPDGRYISYREQGVPNDTAKHTVLVAHGLISSRFAGLPGVNDSLLEDYKVRLIAYDRPGYGQSDPHPGRTFNSSAHDIAWIADALGVHEKFWVLGYSAGGPYAWASIKYIPERLAGVFMLAPAGNPYAGNMTKDEIDNSWGLLTLRRKLQYYIARHYPALLPSFLKRTLIKKSDQFFKRMRITLGEKDQELLGKDTFLNYWKQDMKEALRQKSAGNLAEELIMVAQDWGFNLDDLCLRAPKVGFLKRLQNFFSPVTEKMQGFEGPIHIWQGTDDHLVPAGFADFAKRMVPQVKVHKLEHEGHFSWFCFCDDCHRKIFESVFGRPEAPDPVAVVVTELPEAPDADRAPAEVLRVA</sequence>
<dbReference type="EMBL" id="CM055104">
    <property type="protein sequence ID" value="KAJ7532920.1"/>
    <property type="molecule type" value="Genomic_DNA"/>
</dbReference>
<name>A0ACC2BT27_DIPCM</name>
<proteinExistence type="predicted"/>
<evidence type="ECO:0000313" key="2">
    <source>
        <dbReference type="Proteomes" id="UP001162992"/>
    </source>
</evidence>
<accession>A0ACC2BT27</accession>
<protein>
    <submittedName>
        <fullName evidence="1">Uncharacterized protein</fullName>
    </submittedName>
</protein>
<reference evidence="2" key="1">
    <citation type="journal article" date="2024" name="Proc. Natl. Acad. Sci. U.S.A.">
        <title>Extraordinary preservation of gene collinearity over three hundred million years revealed in homosporous lycophytes.</title>
        <authorList>
            <person name="Li C."/>
            <person name="Wickell D."/>
            <person name="Kuo L.Y."/>
            <person name="Chen X."/>
            <person name="Nie B."/>
            <person name="Liao X."/>
            <person name="Peng D."/>
            <person name="Ji J."/>
            <person name="Jenkins J."/>
            <person name="Williams M."/>
            <person name="Shu S."/>
            <person name="Plott C."/>
            <person name="Barry K."/>
            <person name="Rajasekar S."/>
            <person name="Grimwood J."/>
            <person name="Han X."/>
            <person name="Sun S."/>
            <person name="Hou Z."/>
            <person name="He W."/>
            <person name="Dai G."/>
            <person name="Sun C."/>
            <person name="Schmutz J."/>
            <person name="Leebens-Mack J.H."/>
            <person name="Li F.W."/>
            <person name="Wang L."/>
        </authorList>
    </citation>
    <scope>NUCLEOTIDE SEQUENCE [LARGE SCALE GENOMIC DNA]</scope>
    <source>
        <strain evidence="2">cv. PW_Plant_1</strain>
    </source>
</reference>
<dbReference type="Proteomes" id="UP001162992">
    <property type="component" value="Chromosome 13"/>
</dbReference>
<organism evidence="1 2">
    <name type="scientific">Diphasiastrum complanatum</name>
    <name type="common">Issler's clubmoss</name>
    <name type="synonym">Lycopodium complanatum</name>
    <dbReference type="NCBI Taxonomy" id="34168"/>
    <lineage>
        <taxon>Eukaryota</taxon>
        <taxon>Viridiplantae</taxon>
        <taxon>Streptophyta</taxon>
        <taxon>Embryophyta</taxon>
        <taxon>Tracheophyta</taxon>
        <taxon>Lycopodiopsida</taxon>
        <taxon>Lycopodiales</taxon>
        <taxon>Lycopodiaceae</taxon>
        <taxon>Lycopodioideae</taxon>
        <taxon>Diphasiastrum</taxon>
    </lineage>
</organism>